<dbReference type="InterPro" id="IPR019283">
    <property type="entry name" value="DUF2330"/>
</dbReference>
<evidence type="ECO:0000256" key="2">
    <source>
        <dbReference type="SAM" id="SignalP"/>
    </source>
</evidence>
<feature type="chain" id="PRO_5038347969" evidence="2">
    <location>
        <begin position="22"/>
        <end position="345"/>
    </location>
</feature>
<keyword evidence="4" id="KW-1185">Reference proteome</keyword>
<evidence type="ECO:0000313" key="4">
    <source>
        <dbReference type="Proteomes" id="UP000278886"/>
    </source>
</evidence>
<keyword evidence="1" id="KW-1133">Transmembrane helix</keyword>
<dbReference type="Proteomes" id="UP000278886">
    <property type="component" value="Chromosome"/>
</dbReference>
<keyword evidence="1" id="KW-0472">Membrane</keyword>
<dbReference type="PROSITE" id="PS51257">
    <property type="entry name" value="PROKAR_LIPOPROTEIN"/>
    <property type="match status" value="1"/>
</dbReference>
<dbReference type="Pfam" id="PF10092">
    <property type="entry name" value="DUF2330"/>
    <property type="match status" value="1"/>
</dbReference>
<gene>
    <name evidence="3" type="ORF">D7I47_11685</name>
</gene>
<organism evidence="3 4">
    <name type="scientific">Protaetiibacter intestinalis</name>
    <dbReference type="NCBI Taxonomy" id="2419774"/>
    <lineage>
        <taxon>Bacteria</taxon>
        <taxon>Bacillati</taxon>
        <taxon>Actinomycetota</taxon>
        <taxon>Actinomycetes</taxon>
        <taxon>Micrococcales</taxon>
        <taxon>Microbacteriaceae</taxon>
        <taxon>Protaetiibacter</taxon>
    </lineage>
</organism>
<evidence type="ECO:0000313" key="3">
    <source>
        <dbReference type="EMBL" id="AYF98848.1"/>
    </source>
</evidence>
<keyword evidence="2" id="KW-0732">Signal</keyword>
<dbReference type="RefSeq" id="WP_120763217.1">
    <property type="nucleotide sequence ID" value="NZ_CP032630.1"/>
</dbReference>
<dbReference type="OrthoDB" id="275368at2"/>
<protein>
    <submittedName>
        <fullName evidence="3">DUF2330 domain-containing protein</fullName>
    </submittedName>
</protein>
<dbReference type="KEGG" id="lyd:D7I47_11685"/>
<sequence length="345" mass="35719">MRTRLLAGVLATAVLSAGLTAAGIALPAAACACGAPTPPAGTVVSVGEEHALVSYDGTTERIDLVLDMLADGADTGLVLPTPTPATVSLGDAKIFDALDTQTAPEVEVVEDWWGGMSDGASAGAPPEVLSEVDLGPVQAVTLAASDAAGLQAWLTANGYGIDPAVQSLFADYIARGWSFAALKLTGEEPLDGTLDPVRFEFATSEVVYPLLLSQAAQTPQTVRLYLFGDDTMQAAFPDGTVAGDVTWAGPVTQAVLKQFGAYLTVVEAYFPDPAGQITGDLTITSTGARADYTPVVTRTKYVQIGGVPVGLALAVVGTIFGLMVLLVVLGGIVHRRGERRRRVRY</sequence>
<dbReference type="EMBL" id="CP032630">
    <property type="protein sequence ID" value="AYF98848.1"/>
    <property type="molecule type" value="Genomic_DNA"/>
</dbReference>
<evidence type="ECO:0000256" key="1">
    <source>
        <dbReference type="SAM" id="Phobius"/>
    </source>
</evidence>
<feature type="signal peptide" evidence="2">
    <location>
        <begin position="1"/>
        <end position="21"/>
    </location>
</feature>
<name>A0A387BAW0_9MICO</name>
<accession>A0A387BAW0</accession>
<reference evidence="4" key="1">
    <citation type="submission" date="2018-09" db="EMBL/GenBank/DDBJ databases">
        <title>Genome sequencing of strain 2DFWR-13.</title>
        <authorList>
            <person name="Heo J."/>
            <person name="Kim S.-J."/>
            <person name="Kwon S.-W."/>
        </authorList>
    </citation>
    <scope>NUCLEOTIDE SEQUENCE [LARGE SCALE GENOMIC DNA]</scope>
    <source>
        <strain evidence="4">2DFWR-13</strain>
    </source>
</reference>
<keyword evidence="1" id="KW-0812">Transmembrane</keyword>
<proteinExistence type="predicted"/>
<feature type="transmembrane region" description="Helical" evidence="1">
    <location>
        <begin position="309"/>
        <end position="333"/>
    </location>
</feature>
<dbReference type="AlphaFoldDB" id="A0A387BAW0"/>